<gene>
    <name evidence="1" type="ORF">ARMGADRAFT_1040641</name>
</gene>
<sequence>MSFQSGFEEGGDGEQDQWRILRSVNTRRDEFNEDLLTYGQAFHGAWDSRFYVPGSHLKLAAVHFTFAFVTFKRLKLVALSNKTGVTPLLCSNEDRCVEVNMVNFRLSGASALAQVGLSWVGNPGSAVVLVTKMWHGHGRYMSKSAPRSRAGGTVVFSLAGRRGGDLEFEVVCDGQKSGSGTPLVRFRNFPPFATYAAWIFVLEMVNSLEVIPQELRDKIVDFCAVVDLPSLRATCTMFHLHSTIRLFEEVVVIGHRMSRSQHTPAKSTVFFFQHPFLQVFLQRLIFQDGEFDVERIELLMQMLENITDIRLENCTFIIPGRLMCRWPQARRLSVCGCTVDSLSMQKLLLSVYRLQYLVISACTFRDVPQTIVFPSMLMSCILDLDGDLGEAREFVRQWGICTPSWRSLSFRAKVPSIIEEMIMWVFSLRASLEELHICTHT</sequence>
<dbReference type="SUPFAM" id="SSF52047">
    <property type="entry name" value="RNI-like"/>
    <property type="match status" value="1"/>
</dbReference>
<dbReference type="InterPro" id="IPR032675">
    <property type="entry name" value="LRR_dom_sf"/>
</dbReference>
<protein>
    <recommendedName>
        <fullName evidence="3">F-box domain-containing protein</fullName>
    </recommendedName>
</protein>
<evidence type="ECO:0000313" key="1">
    <source>
        <dbReference type="EMBL" id="PBK79636.1"/>
    </source>
</evidence>
<dbReference type="Gene3D" id="3.80.10.10">
    <property type="entry name" value="Ribonuclease Inhibitor"/>
    <property type="match status" value="1"/>
</dbReference>
<dbReference type="Proteomes" id="UP000217790">
    <property type="component" value="Unassembled WGS sequence"/>
</dbReference>
<organism evidence="1 2">
    <name type="scientific">Armillaria gallica</name>
    <name type="common">Bulbous honey fungus</name>
    <name type="synonym">Armillaria bulbosa</name>
    <dbReference type="NCBI Taxonomy" id="47427"/>
    <lineage>
        <taxon>Eukaryota</taxon>
        <taxon>Fungi</taxon>
        <taxon>Dikarya</taxon>
        <taxon>Basidiomycota</taxon>
        <taxon>Agaricomycotina</taxon>
        <taxon>Agaricomycetes</taxon>
        <taxon>Agaricomycetidae</taxon>
        <taxon>Agaricales</taxon>
        <taxon>Marasmiineae</taxon>
        <taxon>Physalacriaceae</taxon>
        <taxon>Armillaria</taxon>
    </lineage>
</organism>
<dbReference type="EMBL" id="KZ293766">
    <property type="protein sequence ID" value="PBK79636.1"/>
    <property type="molecule type" value="Genomic_DNA"/>
</dbReference>
<proteinExistence type="predicted"/>
<evidence type="ECO:0008006" key="3">
    <source>
        <dbReference type="Google" id="ProtNLM"/>
    </source>
</evidence>
<evidence type="ECO:0000313" key="2">
    <source>
        <dbReference type="Proteomes" id="UP000217790"/>
    </source>
</evidence>
<reference evidence="2" key="1">
    <citation type="journal article" date="2017" name="Nat. Ecol. Evol.">
        <title>Genome expansion and lineage-specific genetic innovations in the forest pathogenic fungi Armillaria.</title>
        <authorList>
            <person name="Sipos G."/>
            <person name="Prasanna A.N."/>
            <person name="Walter M.C."/>
            <person name="O'Connor E."/>
            <person name="Balint B."/>
            <person name="Krizsan K."/>
            <person name="Kiss B."/>
            <person name="Hess J."/>
            <person name="Varga T."/>
            <person name="Slot J."/>
            <person name="Riley R."/>
            <person name="Boka B."/>
            <person name="Rigling D."/>
            <person name="Barry K."/>
            <person name="Lee J."/>
            <person name="Mihaltcheva S."/>
            <person name="LaButti K."/>
            <person name="Lipzen A."/>
            <person name="Waldron R."/>
            <person name="Moloney N.M."/>
            <person name="Sperisen C."/>
            <person name="Kredics L."/>
            <person name="Vagvoelgyi C."/>
            <person name="Patrignani A."/>
            <person name="Fitzpatrick D."/>
            <person name="Nagy I."/>
            <person name="Doyle S."/>
            <person name="Anderson J.B."/>
            <person name="Grigoriev I.V."/>
            <person name="Gueldener U."/>
            <person name="Muensterkoetter M."/>
            <person name="Nagy L.G."/>
        </authorList>
    </citation>
    <scope>NUCLEOTIDE SEQUENCE [LARGE SCALE GENOMIC DNA]</scope>
    <source>
        <strain evidence="2">Ar21-2</strain>
    </source>
</reference>
<dbReference type="InParanoid" id="A0A2H3CWF1"/>
<accession>A0A2H3CWF1</accession>
<keyword evidence="2" id="KW-1185">Reference proteome</keyword>
<dbReference type="AlphaFoldDB" id="A0A2H3CWF1"/>
<name>A0A2H3CWF1_ARMGA</name>